<keyword evidence="3" id="KW-0328">Glycosyltransferase</keyword>
<dbReference type="GO" id="GO:0016758">
    <property type="term" value="F:hexosyltransferase activity"/>
    <property type="evidence" value="ECO:0007669"/>
    <property type="project" value="InterPro"/>
</dbReference>
<evidence type="ECO:0000256" key="4">
    <source>
        <dbReference type="ARBA" id="ARBA00022679"/>
    </source>
</evidence>
<evidence type="ECO:0000256" key="1">
    <source>
        <dbReference type="ARBA" id="ARBA00004370"/>
    </source>
</evidence>
<dbReference type="SUPFAM" id="SSF53756">
    <property type="entry name" value="UDP-Glycosyltransferase/glycogen phosphorylase"/>
    <property type="match status" value="1"/>
</dbReference>
<dbReference type="GO" id="GO:0016020">
    <property type="term" value="C:membrane"/>
    <property type="evidence" value="ECO:0007669"/>
    <property type="project" value="UniProtKB-SubCell"/>
</dbReference>
<protein>
    <submittedName>
        <fullName evidence="7">Galactosyldiacylglycerol synthase</fullName>
    </submittedName>
</protein>
<evidence type="ECO:0000256" key="3">
    <source>
        <dbReference type="ARBA" id="ARBA00022676"/>
    </source>
</evidence>
<evidence type="ECO:0000259" key="5">
    <source>
        <dbReference type="Pfam" id="PF04101"/>
    </source>
</evidence>
<dbReference type="EMBL" id="QJVJ01000003">
    <property type="protein sequence ID" value="PYI55921.1"/>
    <property type="molecule type" value="Genomic_DNA"/>
</dbReference>
<proteinExistence type="inferred from homology"/>
<evidence type="ECO:0000313" key="7">
    <source>
        <dbReference type="EMBL" id="PYI55921.1"/>
    </source>
</evidence>
<dbReference type="GO" id="GO:0009247">
    <property type="term" value="P:glycolipid biosynthetic process"/>
    <property type="evidence" value="ECO:0007669"/>
    <property type="project" value="InterPro"/>
</dbReference>
<comment type="caution">
    <text evidence="7">The sequence shown here is derived from an EMBL/GenBank/DDBJ whole genome shotgun (WGS) entry which is preliminary data.</text>
</comment>
<comment type="subcellular location">
    <subcellularLocation>
        <location evidence="1">Membrane</location>
    </subcellularLocation>
</comment>
<reference evidence="7 8" key="1">
    <citation type="submission" date="2018-05" db="EMBL/GenBank/DDBJ databases">
        <title>Paenibacillus flagellatus sp. nov., isolated from selenium mineral soil.</title>
        <authorList>
            <person name="Dai X."/>
        </authorList>
    </citation>
    <scope>NUCLEOTIDE SEQUENCE [LARGE SCALE GENOMIC DNA]</scope>
    <source>
        <strain evidence="7 8">DXL2</strain>
    </source>
</reference>
<name>A0A2V5K8U1_9BACL</name>
<feature type="domain" description="Glycosyl transferase family 28 C-terminal" evidence="5">
    <location>
        <begin position="233"/>
        <end position="340"/>
    </location>
</feature>
<dbReference type="PANTHER" id="PTHR43025">
    <property type="entry name" value="MONOGALACTOSYLDIACYLGLYCEROL SYNTHASE"/>
    <property type="match status" value="1"/>
</dbReference>
<dbReference type="InterPro" id="IPR050519">
    <property type="entry name" value="Glycosyltransf_28_UgtP"/>
</dbReference>
<dbReference type="InterPro" id="IPR007235">
    <property type="entry name" value="Glyco_trans_28_C"/>
</dbReference>
<evidence type="ECO:0000259" key="6">
    <source>
        <dbReference type="Pfam" id="PF06925"/>
    </source>
</evidence>
<keyword evidence="8" id="KW-1185">Reference proteome</keyword>
<dbReference type="InterPro" id="IPR009695">
    <property type="entry name" value="Diacylglyc_glucosyltr_N"/>
</dbReference>
<feature type="domain" description="Diacylglycerol glucosyltransferase N-terminal" evidence="6">
    <location>
        <begin position="32"/>
        <end position="197"/>
    </location>
</feature>
<organism evidence="7 8">
    <name type="scientific">Paenibacillus flagellatus</name>
    <dbReference type="NCBI Taxonomy" id="2211139"/>
    <lineage>
        <taxon>Bacteria</taxon>
        <taxon>Bacillati</taxon>
        <taxon>Bacillota</taxon>
        <taxon>Bacilli</taxon>
        <taxon>Bacillales</taxon>
        <taxon>Paenibacillaceae</taxon>
        <taxon>Paenibacillus</taxon>
    </lineage>
</organism>
<evidence type="ECO:0000256" key="2">
    <source>
        <dbReference type="ARBA" id="ARBA00006962"/>
    </source>
</evidence>
<gene>
    <name evidence="7" type="ORF">DLM86_09430</name>
</gene>
<sequence length="393" mass="44572">MSHCRWRVFEEDANVRKRIKALVLTASYGDGHIQVARSLEQALRRNGIEHVSVLDLLKEAHPVMDAVAKFVYDRSLAASSYGLHYYGWSYYLTRDIGHGSLLARWLNDIGVGTLLSVIERERPDAIVSTFPFGGIASHIRRRGLPVPTFTVITDFALHNRWIHSASDRFYVATEDLKHRLVRRGVAEQRIRVSGIPIRDAFTTAHPESGTPHEPEQRQVLFMAGTCGLWREVRGIVRRLLLRPDVRIVTVCGRNGKLMRRLDREFRREPNLTTLGYVDRIDELMRGSDCIITKAGGVTLSEAIHVNVPIFVYKPIPGQEKENALYLEQKGAALVSDNVRQLAGQVNRLLDDRDWSNRFYDCMRSLRKEHAAESIARDIVVTVEGRGRSDGSIA</sequence>
<dbReference type="Proteomes" id="UP000247476">
    <property type="component" value="Unassembled WGS sequence"/>
</dbReference>
<comment type="similarity">
    <text evidence="2">Belongs to the glycosyltransferase 28 family.</text>
</comment>
<dbReference type="Pfam" id="PF04101">
    <property type="entry name" value="Glyco_tran_28_C"/>
    <property type="match status" value="1"/>
</dbReference>
<accession>A0A2V5K8U1</accession>
<evidence type="ECO:0000313" key="8">
    <source>
        <dbReference type="Proteomes" id="UP000247476"/>
    </source>
</evidence>
<dbReference type="Pfam" id="PF06925">
    <property type="entry name" value="MGDG_synth"/>
    <property type="match status" value="1"/>
</dbReference>
<dbReference type="AlphaFoldDB" id="A0A2V5K8U1"/>
<keyword evidence="4" id="KW-0808">Transferase</keyword>
<dbReference type="Gene3D" id="3.40.50.2000">
    <property type="entry name" value="Glycogen Phosphorylase B"/>
    <property type="match status" value="1"/>
</dbReference>
<dbReference type="PANTHER" id="PTHR43025:SF3">
    <property type="entry name" value="MONOGALACTOSYLDIACYLGLYCEROL SYNTHASE 1, CHLOROPLASTIC"/>
    <property type="match status" value="1"/>
</dbReference>